<evidence type="ECO:0000313" key="1">
    <source>
        <dbReference type="EMBL" id="GBP30264.1"/>
    </source>
</evidence>
<dbReference type="AlphaFoldDB" id="A0A4C1UWV3"/>
<protein>
    <submittedName>
        <fullName evidence="1">Uncharacterized protein</fullName>
    </submittedName>
</protein>
<sequence length="115" mass="12361">MVEQTRVAATVRRRLRQNTHLTALGRRGSIQGPCGIIDELTQRKFHTFLLFGRSQASMLQFMRLSARGVSDPHGLKNLLKQHDNGPAVSSKGLTTSAEAAGNIGVLSAGDCSMSA</sequence>
<gene>
    <name evidence="1" type="ORF">EVAR_94575_1</name>
</gene>
<accession>A0A4C1UWV3</accession>
<organism evidence="1 2">
    <name type="scientific">Eumeta variegata</name>
    <name type="common">Bagworm moth</name>
    <name type="synonym">Eumeta japonica</name>
    <dbReference type="NCBI Taxonomy" id="151549"/>
    <lineage>
        <taxon>Eukaryota</taxon>
        <taxon>Metazoa</taxon>
        <taxon>Ecdysozoa</taxon>
        <taxon>Arthropoda</taxon>
        <taxon>Hexapoda</taxon>
        <taxon>Insecta</taxon>
        <taxon>Pterygota</taxon>
        <taxon>Neoptera</taxon>
        <taxon>Endopterygota</taxon>
        <taxon>Lepidoptera</taxon>
        <taxon>Glossata</taxon>
        <taxon>Ditrysia</taxon>
        <taxon>Tineoidea</taxon>
        <taxon>Psychidae</taxon>
        <taxon>Oiketicinae</taxon>
        <taxon>Eumeta</taxon>
    </lineage>
</organism>
<dbReference type="EMBL" id="BGZK01000230">
    <property type="protein sequence ID" value="GBP30264.1"/>
    <property type="molecule type" value="Genomic_DNA"/>
</dbReference>
<dbReference type="Proteomes" id="UP000299102">
    <property type="component" value="Unassembled WGS sequence"/>
</dbReference>
<keyword evidence="2" id="KW-1185">Reference proteome</keyword>
<proteinExistence type="predicted"/>
<name>A0A4C1UWV3_EUMVA</name>
<comment type="caution">
    <text evidence="1">The sequence shown here is derived from an EMBL/GenBank/DDBJ whole genome shotgun (WGS) entry which is preliminary data.</text>
</comment>
<reference evidence="1 2" key="1">
    <citation type="journal article" date="2019" name="Commun. Biol.">
        <title>The bagworm genome reveals a unique fibroin gene that provides high tensile strength.</title>
        <authorList>
            <person name="Kono N."/>
            <person name="Nakamura H."/>
            <person name="Ohtoshi R."/>
            <person name="Tomita M."/>
            <person name="Numata K."/>
            <person name="Arakawa K."/>
        </authorList>
    </citation>
    <scope>NUCLEOTIDE SEQUENCE [LARGE SCALE GENOMIC DNA]</scope>
</reference>
<evidence type="ECO:0000313" key="2">
    <source>
        <dbReference type="Proteomes" id="UP000299102"/>
    </source>
</evidence>